<dbReference type="EMBL" id="CM023489">
    <property type="protein sequence ID" value="KAH6921657.1"/>
    <property type="molecule type" value="Genomic_DNA"/>
</dbReference>
<comment type="caution">
    <text evidence="1">The sequence shown here is derived from an EMBL/GenBank/DDBJ whole genome shotgun (WGS) entry which is preliminary data.</text>
</comment>
<accession>A0ACB7RIT0</accession>
<gene>
    <name evidence="1" type="ORF">HPB50_003858</name>
</gene>
<sequence>MSKWKQRCDVEGCADTERRMPFHRIPRDPELRQVWLRRIGLPASTVRAISVCGRHFSAGDYTLNLDLMRAMGIQNKRYHLKKGAVPSLSLPTVTPPAKEAALNPVAVTCIKHQFLGLSCSDVQVHLDVEVGHTMDAQTEYPTVMVERRKSALSSALPTAVDTQPPHQPTPVPSDDEVLANEEPGVTSDNSYHESFDVSLPRGVDFDRPCTYDADGDCWLSGDLTPWNKILAPACVELIELEPTVLSIRSIDVDCTVEPGVDVLHDAAYLFTWLPKQHACVQSICLIEHLMFRKPAYVFRLALGGSARLRHLTLKGGYATRFSDRDMSEGLNSLTALESFEFLKLDIVCHRLARDIATLLRRNGSHLVKVRFERNALSQRSTAVILNAVLKCQVLSELSFDHNHLNRANMAAVAALVRSLQNLKKLSLCYSIDEDAPFGPIAEALQSNTSLEELRLHASYMSFAPLFAALETNTTLRLLDMDSCTLPDTAVAGLARALRFNRGLRSVLLQHCSLNDDHIVRLASAIAANKTLEKLDLLNNRNGVRGVTAFCQALKYNCTLRSVGFGLSMASNQERRDLSQLLNQTECYGRIALPWADVDLTPLTIAVAVDSQSPQELDFSDVDELSSSLLHSLFDALACNTVVKSLKLEARHYDFDKAAALSTALILNRSITSLELHLGMNSFEGSILVDVCKALIKNATLVKLSIFAREISLRASKVFVEMLRANRTLTAITFFSRHFETKRLEMLSRGMTENKLVTSFTFVNTMPRNRATFRIREALRRNVGLLNMAVKFVTRTTLTKRCAQAFETLRGTSSLVFHVSKVTGKSEQEAVAAIEAADRYIRSHYLCLTGIVKYSVKCYPSAQTQADALNDYCWQAIAEFLMVSDVLDK</sequence>
<organism evidence="1 2">
    <name type="scientific">Hyalomma asiaticum</name>
    <name type="common">Tick</name>
    <dbReference type="NCBI Taxonomy" id="266040"/>
    <lineage>
        <taxon>Eukaryota</taxon>
        <taxon>Metazoa</taxon>
        <taxon>Ecdysozoa</taxon>
        <taxon>Arthropoda</taxon>
        <taxon>Chelicerata</taxon>
        <taxon>Arachnida</taxon>
        <taxon>Acari</taxon>
        <taxon>Parasitiformes</taxon>
        <taxon>Ixodida</taxon>
        <taxon>Ixodoidea</taxon>
        <taxon>Ixodidae</taxon>
        <taxon>Hyalomminae</taxon>
        <taxon>Hyalomma</taxon>
    </lineage>
</organism>
<protein>
    <submittedName>
        <fullName evidence="1">Uncharacterized protein</fullName>
    </submittedName>
</protein>
<proteinExistence type="predicted"/>
<evidence type="ECO:0000313" key="2">
    <source>
        <dbReference type="Proteomes" id="UP000821845"/>
    </source>
</evidence>
<keyword evidence="2" id="KW-1185">Reference proteome</keyword>
<name>A0ACB7RIT0_HYAAI</name>
<evidence type="ECO:0000313" key="1">
    <source>
        <dbReference type="EMBL" id="KAH6921657.1"/>
    </source>
</evidence>
<reference evidence="1" key="1">
    <citation type="submission" date="2020-05" db="EMBL/GenBank/DDBJ databases">
        <title>Large-scale comparative analyses of tick genomes elucidate their genetic diversity and vector capacities.</title>
        <authorList>
            <person name="Jia N."/>
            <person name="Wang J."/>
            <person name="Shi W."/>
            <person name="Du L."/>
            <person name="Sun Y."/>
            <person name="Zhan W."/>
            <person name="Jiang J."/>
            <person name="Wang Q."/>
            <person name="Zhang B."/>
            <person name="Ji P."/>
            <person name="Sakyi L.B."/>
            <person name="Cui X."/>
            <person name="Yuan T."/>
            <person name="Jiang B."/>
            <person name="Yang W."/>
            <person name="Lam T.T.-Y."/>
            <person name="Chang Q."/>
            <person name="Ding S."/>
            <person name="Wang X."/>
            <person name="Zhu J."/>
            <person name="Ruan X."/>
            <person name="Zhao L."/>
            <person name="Wei J."/>
            <person name="Que T."/>
            <person name="Du C."/>
            <person name="Cheng J."/>
            <person name="Dai P."/>
            <person name="Han X."/>
            <person name="Huang E."/>
            <person name="Gao Y."/>
            <person name="Liu J."/>
            <person name="Shao H."/>
            <person name="Ye R."/>
            <person name="Li L."/>
            <person name="Wei W."/>
            <person name="Wang X."/>
            <person name="Wang C."/>
            <person name="Yang T."/>
            <person name="Huo Q."/>
            <person name="Li W."/>
            <person name="Guo W."/>
            <person name="Chen H."/>
            <person name="Zhou L."/>
            <person name="Ni X."/>
            <person name="Tian J."/>
            <person name="Zhou Y."/>
            <person name="Sheng Y."/>
            <person name="Liu T."/>
            <person name="Pan Y."/>
            <person name="Xia L."/>
            <person name="Li J."/>
            <person name="Zhao F."/>
            <person name="Cao W."/>
        </authorList>
    </citation>
    <scope>NUCLEOTIDE SEQUENCE</scope>
    <source>
        <strain evidence="1">Hyas-2018</strain>
    </source>
</reference>
<dbReference type="Proteomes" id="UP000821845">
    <property type="component" value="Chromosome 9"/>
</dbReference>